<evidence type="ECO:0000256" key="1">
    <source>
        <dbReference type="SAM" id="MobiDB-lite"/>
    </source>
</evidence>
<accession>A0AAU9J821</accession>
<sequence>MLAKRLPLPKSSASFSEISQRNDKILYKLIRKRKETQFERKRVSNTKSKSQSALKNLFNKPKIESQNSNKEISNIFTPPSTLNCDKPKMKIWLTKGKRLSLSSNSSCENTLVLKKSKYRYSVKQSNDYEDINLKRKRSIQEEAKELGGIYGHQMKRFKH</sequence>
<feature type="compositionally biased region" description="Polar residues" evidence="1">
    <location>
        <begin position="45"/>
        <end position="54"/>
    </location>
</feature>
<keyword evidence="3" id="KW-1185">Reference proteome</keyword>
<evidence type="ECO:0000313" key="3">
    <source>
        <dbReference type="Proteomes" id="UP001162131"/>
    </source>
</evidence>
<protein>
    <submittedName>
        <fullName evidence="2">Uncharacterized protein</fullName>
    </submittedName>
</protein>
<evidence type="ECO:0000313" key="2">
    <source>
        <dbReference type="EMBL" id="CAG9321506.1"/>
    </source>
</evidence>
<proteinExistence type="predicted"/>
<dbReference type="Proteomes" id="UP001162131">
    <property type="component" value="Unassembled WGS sequence"/>
</dbReference>
<name>A0AAU9J821_9CILI</name>
<gene>
    <name evidence="2" type="ORF">BSTOLATCC_MIC28786</name>
</gene>
<comment type="caution">
    <text evidence="2">The sequence shown here is derived from an EMBL/GenBank/DDBJ whole genome shotgun (WGS) entry which is preliminary data.</text>
</comment>
<feature type="region of interest" description="Disordered" evidence="1">
    <location>
        <begin position="38"/>
        <end position="63"/>
    </location>
</feature>
<organism evidence="2 3">
    <name type="scientific">Blepharisma stoltei</name>
    <dbReference type="NCBI Taxonomy" id="1481888"/>
    <lineage>
        <taxon>Eukaryota</taxon>
        <taxon>Sar</taxon>
        <taxon>Alveolata</taxon>
        <taxon>Ciliophora</taxon>
        <taxon>Postciliodesmatophora</taxon>
        <taxon>Heterotrichea</taxon>
        <taxon>Heterotrichida</taxon>
        <taxon>Blepharismidae</taxon>
        <taxon>Blepharisma</taxon>
    </lineage>
</organism>
<dbReference type="AlphaFoldDB" id="A0AAU9J821"/>
<dbReference type="EMBL" id="CAJZBQ010000028">
    <property type="protein sequence ID" value="CAG9321506.1"/>
    <property type="molecule type" value="Genomic_DNA"/>
</dbReference>
<reference evidence="2" key="1">
    <citation type="submission" date="2021-09" db="EMBL/GenBank/DDBJ databases">
        <authorList>
            <consortium name="AG Swart"/>
            <person name="Singh M."/>
            <person name="Singh A."/>
            <person name="Seah K."/>
            <person name="Emmerich C."/>
        </authorList>
    </citation>
    <scope>NUCLEOTIDE SEQUENCE</scope>
    <source>
        <strain evidence="2">ATCC30299</strain>
    </source>
</reference>